<dbReference type="HAMAP" id="MF_01260">
    <property type="entry name" value="Carboxylester"/>
    <property type="match status" value="1"/>
</dbReference>
<dbReference type="InterPro" id="IPR050471">
    <property type="entry name" value="AB_hydrolase"/>
</dbReference>
<sequence>MSCFIEIMGQGKPLVLLHGWGMNSAVWERITKRLAANYRLFLVDLPGMGQSRPVNPYHLYSLAETVAEEIPGVSTILGWSLGGLIAQQIALNQPDRVEKLILVGTNPSFVSKPDWPHGIEARHFQQFNERFEKDFHATLLNFLTLQCMHAKDTRSTIRQLRIAFAAKPTPTQESLNQALDILLQTDLREEISRLYQPTLIIHGDRDTLAPVSAAHWLAMHLQRAKLRVIAGAAHAPFLSHADAFCETVETFMADESAVRTVAER</sequence>
<feature type="binding site" evidence="5">
    <location>
        <position position="234"/>
    </location>
    <ligand>
        <name>substrate</name>
    </ligand>
</feature>
<evidence type="ECO:0000256" key="4">
    <source>
        <dbReference type="ARBA" id="ARBA00022801"/>
    </source>
</evidence>
<evidence type="ECO:0000313" key="7">
    <source>
        <dbReference type="EMBL" id="MFD0913543.1"/>
    </source>
</evidence>
<dbReference type="PANTHER" id="PTHR43433:SF5">
    <property type="entry name" value="AB HYDROLASE-1 DOMAIN-CONTAINING PROTEIN"/>
    <property type="match status" value="1"/>
</dbReference>
<gene>
    <name evidence="5 7" type="primary">bioH</name>
    <name evidence="7" type="ORF">ACFQ1Z_08290</name>
</gene>
<evidence type="ECO:0000313" key="8">
    <source>
        <dbReference type="Proteomes" id="UP001597128"/>
    </source>
</evidence>
<feature type="binding site" evidence="5">
    <location>
        <position position="20"/>
    </location>
    <ligand>
        <name>substrate</name>
    </ligand>
</feature>
<dbReference type="InterPro" id="IPR000073">
    <property type="entry name" value="AB_hydrolase_1"/>
</dbReference>
<keyword evidence="4 5" id="KW-0378">Hydrolase</keyword>
<dbReference type="Gene3D" id="3.40.50.1820">
    <property type="entry name" value="alpha/beta hydrolase"/>
    <property type="match status" value="1"/>
</dbReference>
<evidence type="ECO:0000256" key="3">
    <source>
        <dbReference type="ARBA" id="ARBA00022756"/>
    </source>
</evidence>
<dbReference type="InterPro" id="IPR029058">
    <property type="entry name" value="AB_hydrolase_fold"/>
</dbReference>
<dbReference type="NCBIfam" id="TIGR01738">
    <property type="entry name" value="bioH"/>
    <property type="match status" value="1"/>
</dbReference>
<comment type="subunit">
    <text evidence="5">Monomer.</text>
</comment>
<proteinExistence type="inferred from homology"/>
<dbReference type="PANTHER" id="PTHR43433">
    <property type="entry name" value="HYDROLASE, ALPHA/BETA FOLD FAMILY PROTEIN"/>
    <property type="match status" value="1"/>
</dbReference>
<dbReference type="PRINTS" id="PR00111">
    <property type="entry name" value="ABHYDROLASE"/>
</dbReference>
<feature type="active site" description="Nucleophile" evidence="5">
    <location>
        <position position="80"/>
    </location>
</feature>
<comment type="function">
    <text evidence="5">The physiological role of BioH is to remove the methyl group introduced by BioC when the pimeloyl moiety is complete. It allows to synthesize pimeloyl-ACP via the fatty acid synthetic pathway through the hydrolysis of the ester bonds of pimeloyl-ACP esters.</text>
</comment>
<dbReference type="InterPro" id="IPR010076">
    <property type="entry name" value="BioH"/>
</dbReference>
<dbReference type="EC" id="3.1.1.85" evidence="5"/>
<feature type="active site" evidence="5">
    <location>
        <position position="206"/>
    </location>
</feature>
<evidence type="ECO:0000256" key="2">
    <source>
        <dbReference type="ARBA" id="ARBA00022490"/>
    </source>
</evidence>
<evidence type="ECO:0000256" key="5">
    <source>
        <dbReference type="HAMAP-Rule" id="MF_01260"/>
    </source>
</evidence>
<comment type="caution">
    <text evidence="7">The sequence shown here is derived from an EMBL/GenBank/DDBJ whole genome shotgun (WGS) entry which is preliminary data.</text>
</comment>
<dbReference type="SUPFAM" id="SSF53474">
    <property type="entry name" value="alpha/beta-Hydrolases"/>
    <property type="match status" value="1"/>
</dbReference>
<dbReference type="Proteomes" id="UP001597128">
    <property type="component" value="Unassembled WGS sequence"/>
</dbReference>
<comment type="catalytic activity">
    <reaction evidence="5">
        <text>6-carboxyhexanoyl-[ACP] methyl ester + H2O = 6-carboxyhexanoyl-[ACP] + methanol + H(+)</text>
        <dbReference type="Rhea" id="RHEA:42700"/>
        <dbReference type="Rhea" id="RHEA-COMP:9955"/>
        <dbReference type="Rhea" id="RHEA-COMP:10186"/>
        <dbReference type="ChEBI" id="CHEBI:15377"/>
        <dbReference type="ChEBI" id="CHEBI:15378"/>
        <dbReference type="ChEBI" id="CHEBI:17790"/>
        <dbReference type="ChEBI" id="CHEBI:78846"/>
        <dbReference type="ChEBI" id="CHEBI:82735"/>
        <dbReference type="EC" id="3.1.1.85"/>
    </reaction>
</comment>
<name>A0ABW3F7C0_9PROT</name>
<comment type="pathway">
    <text evidence="5">Cofactor biosynthesis; biotin biosynthesis.</text>
</comment>
<feature type="binding site" evidence="5">
    <location>
        <begin position="142"/>
        <end position="146"/>
    </location>
    <ligand>
        <name>substrate</name>
    </ligand>
</feature>
<keyword evidence="2 5" id="KW-0963">Cytoplasm</keyword>
<dbReference type="Pfam" id="PF00561">
    <property type="entry name" value="Abhydrolase_1"/>
    <property type="match status" value="1"/>
</dbReference>
<dbReference type="GO" id="GO:0090499">
    <property type="term" value="F:pimelyl-[acyl-carrier protein] methyl ester esterase activity"/>
    <property type="evidence" value="ECO:0007669"/>
    <property type="project" value="UniProtKB-EC"/>
</dbReference>
<evidence type="ECO:0000259" key="6">
    <source>
        <dbReference type="Pfam" id="PF00561"/>
    </source>
</evidence>
<keyword evidence="8" id="KW-1185">Reference proteome</keyword>
<comment type="subcellular location">
    <subcellularLocation>
        <location evidence="5">Cytoplasm</location>
    </subcellularLocation>
</comment>
<dbReference type="RefSeq" id="WP_379056939.1">
    <property type="nucleotide sequence ID" value="NZ_JBHTKB010000001.1"/>
</dbReference>
<organism evidence="7 8">
    <name type="scientific">Methylophilus luteus</name>
    <dbReference type="NCBI Taxonomy" id="640108"/>
    <lineage>
        <taxon>Bacteria</taxon>
        <taxon>Pseudomonadati</taxon>
        <taxon>Pseudomonadota</taxon>
        <taxon>Betaproteobacteria</taxon>
        <taxon>Nitrosomonadales</taxon>
        <taxon>Methylophilaceae</taxon>
        <taxon>Methylophilus</taxon>
    </lineage>
</organism>
<protein>
    <recommendedName>
        <fullName evidence="5">Pimeloyl-[acyl-carrier protein] methyl ester esterase</fullName>
        <ecNumber evidence="5">3.1.1.85</ecNumber>
    </recommendedName>
    <alternativeName>
        <fullName evidence="5">Biotin synthesis protein BioH</fullName>
    </alternativeName>
    <alternativeName>
        <fullName evidence="5">Carboxylesterase BioH</fullName>
    </alternativeName>
</protein>
<feature type="domain" description="AB hydrolase-1" evidence="6">
    <location>
        <begin position="12"/>
        <end position="240"/>
    </location>
</feature>
<accession>A0ABW3F7C0</accession>
<feature type="active site" evidence="5">
    <location>
        <position position="234"/>
    </location>
</feature>
<evidence type="ECO:0000256" key="1">
    <source>
        <dbReference type="ARBA" id="ARBA00022487"/>
    </source>
</evidence>
<feature type="binding site" evidence="5">
    <location>
        <begin position="80"/>
        <end position="81"/>
    </location>
    <ligand>
        <name>substrate</name>
    </ligand>
</feature>
<reference evidence="8" key="1">
    <citation type="journal article" date="2019" name="Int. J. Syst. Evol. Microbiol.">
        <title>The Global Catalogue of Microorganisms (GCM) 10K type strain sequencing project: providing services to taxonomists for standard genome sequencing and annotation.</title>
        <authorList>
            <consortium name="The Broad Institute Genomics Platform"/>
            <consortium name="The Broad Institute Genome Sequencing Center for Infectious Disease"/>
            <person name="Wu L."/>
            <person name="Ma J."/>
        </authorList>
    </citation>
    <scope>NUCLEOTIDE SEQUENCE [LARGE SCALE GENOMIC DNA]</scope>
    <source>
        <strain evidence="8">CCUG 58412</strain>
    </source>
</reference>
<keyword evidence="1 5" id="KW-0719">Serine esterase</keyword>
<comment type="similarity">
    <text evidence="5">Belongs to the AB hydrolase superfamily. Carboxylesterase BioH family.</text>
</comment>
<keyword evidence="3 5" id="KW-0093">Biotin biosynthesis</keyword>
<dbReference type="EMBL" id="JBHTKB010000001">
    <property type="protein sequence ID" value="MFD0913543.1"/>
    <property type="molecule type" value="Genomic_DNA"/>
</dbReference>